<evidence type="ECO:0000256" key="1">
    <source>
        <dbReference type="ARBA" id="ARBA00022842"/>
    </source>
</evidence>
<dbReference type="Pfam" id="PF12804">
    <property type="entry name" value="NTP_transf_3"/>
    <property type="match status" value="1"/>
</dbReference>
<dbReference type="Proteomes" id="UP001162800">
    <property type="component" value="Chromosome"/>
</dbReference>
<evidence type="ECO:0000259" key="2">
    <source>
        <dbReference type="Pfam" id="PF12804"/>
    </source>
</evidence>
<dbReference type="Gene3D" id="3.90.550.10">
    <property type="entry name" value="Spore Coat Polysaccharide Biosynthesis Protein SpsA, Chain A"/>
    <property type="match status" value="1"/>
</dbReference>
<evidence type="ECO:0000313" key="4">
    <source>
        <dbReference type="Proteomes" id="UP001162800"/>
    </source>
</evidence>
<keyword evidence="1" id="KW-0460">Magnesium</keyword>
<dbReference type="PANTHER" id="PTHR43777:SF1">
    <property type="entry name" value="MOLYBDENUM COFACTOR CYTIDYLYLTRANSFERASE"/>
    <property type="match status" value="1"/>
</dbReference>
<sequence>MHSKDEHHIASQPPIVVVLAAGQSQRFRDSGAQTGKLQAQLHGRSVLEHTLAAVGASGLRAVLVENGPQWRSEGMGHSIARGVALSPDACGWLILPGDLPAVSPDSLNAVAQALRECGGVVRPRVDGQWGHPVGFSAAWKKQLLELTGDSGAQSLVRAAQAQDELHALMLDDWGTLADTDTLDALSEVAARWHGRRA</sequence>
<dbReference type="EMBL" id="CP106881">
    <property type="protein sequence ID" value="UYG51605.1"/>
    <property type="molecule type" value="Genomic_DNA"/>
</dbReference>
<dbReference type="InterPro" id="IPR025877">
    <property type="entry name" value="MobA-like_NTP_Trfase"/>
</dbReference>
<accession>A0ABY6G997</accession>
<gene>
    <name evidence="3" type="ORF">M9799_16380</name>
</gene>
<proteinExistence type="predicted"/>
<dbReference type="CDD" id="cd04182">
    <property type="entry name" value="GT_2_like_f"/>
    <property type="match status" value="1"/>
</dbReference>
<dbReference type="SUPFAM" id="SSF53448">
    <property type="entry name" value="Nucleotide-diphospho-sugar transferases"/>
    <property type="match status" value="1"/>
</dbReference>
<dbReference type="InterPro" id="IPR029044">
    <property type="entry name" value="Nucleotide-diphossugar_trans"/>
</dbReference>
<protein>
    <submittedName>
        <fullName evidence="3">Nucleotidyltransferase family protein</fullName>
    </submittedName>
</protein>
<dbReference type="RefSeq" id="WP_231042376.1">
    <property type="nucleotide sequence ID" value="NZ_CP106881.1"/>
</dbReference>
<keyword evidence="4" id="KW-1185">Reference proteome</keyword>
<reference evidence="3" key="1">
    <citation type="submission" date="2022-09" db="EMBL/GenBank/DDBJ databases">
        <title>The complete genome of Acidovorax sp. 5MLIR.</title>
        <authorList>
            <person name="Liu L."/>
            <person name="Yue J."/>
            <person name="Yang F."/>
            <person name="Yuan J."/>
            <person name="Li L."/>
        </authorList>
    </citation>
    <scope>NUCLEOTIDE SEQUENCE</scope>
    <source>
        <strain evidence="3">5MLIR</strain>
    </source>
</reference>
<organism evidence="3 4">
    <name type="scientific">Comamonas endophytica</name>
    <dbReference type="NCBI Taxonomy" id="2949090"/>
    <lineage>
        <taxon>Bacteria</taxon>
        <taxon>Pseudomonadati</taxon>
        <taxon>Pseudomonadota</taxon>
        <taxon>Betaproteobacteria</taxon>
        <taxon>Burkholderiales</taxon>
        <taxon>Comamonadaceae</taxon>
        <taxon>Comamonas</taxon>
    </lineage>
</organism>
<evidence type="ECO:0000313" key="3">
    <source>
        <dbReference type="EMBL" id="UYG51605.1"/>
    </source>
</evidence>
<feature type="domain" description="MobA-like NTP transferase" evidence="2">
    <location>
        <begin position="16"/>
        <end position="159"/>
    </location>
</feature>
<dbReference type="PANTHER" id="PTHR43777">
    <property type="entry name" value="MOLYBDENUM COFACTOR CYTIDYLYLTRANSFERASE"/>
    <property type="match status" value="1"/>
</dbReference>
<name>A0ABY6G997_9BURK</name>